<name>A0A645EWC1_9ZZZZ</name>
<dbReference type="EMBL" id="VSSQ01050686">
    <property type="protein sequence ID" value="MPN04764.1"/>
    <property type="molecule type" value="Genomic_DNA"/>
</dbReference>
<dbReference type="SMART" id="SM00530">
    <property type="entry name" value="HTH_XRE"/>
    <property type="match status" value="1"/>
</dbReference>
<keyword evidence="3" id="KW-0804">Transcription</keyword>
<sequence length="112" mass="12579">MASKPMTNADRSPVLKAFGQAVRECRSARGFSQEGFAHYCGLDRSYMGGVERGERNVTLVNMERIIAALDMKPSEFFLTLDGHFRDLAVQRDAAHLNDFAPYFRPGIPRKTP</sequence>
<dbReference type="PROSITE" id="PS50943">
    <property type="entry name" value="HTH_CROC1"/>
    <property type="match status" value="1"/>
</dbReference>
<evidence type="ECO:0000313" key="5">
    <source>
        <dbReference type="EMBL" id="MPN04764.1"/>
    </source>
</evidence>
<protein>
    <recommendedName>
        <fullName evidence="4">HTH cro/C1-type domain-containing protein</fullName>
    </recommendedName>
</protein>
<dbReference type="InterPro" id="IPR010982">
    <property type="entry name" value="Lambda_DNA-bd_dom_sf"/>
</dbReference>
<dbReference type="InterPro" id="IPR001387">
    <property type="entry name" value="Cro/C1-type_HTH"/>
</dbReference>
<keyword evidence="2" id="KW-0238">DNA-binding</keyword>
<dbReference type="GO" id="GO:0003700">
    <property type="term" value="F:DNA-binding transcription factor activity"/>
    <property type="evidence" value="ECO:0007669"/>
    <property type="project" value="TreeGrafter"/>
</dbReference>
<dbReference type="CDD" id="cd00093">
    <property type="entry name" value="HTH_XRE"/>
    <property type="match status" value="1"/>
</dbReference>
<comment type="caution">
    <text evidence="5">The sequence shown here is derived from an EMBL/GenBank/DDBJ whole genome shotgun (WGS) entry which is preliminary data.</text>
</comment>
<reference evidence="5" key="1">
    <citation type="submission" date="2019-08" db="EMBL/GenBank/DDBJ databases">
        <authorList>
            <person name="Kucharzyk K."/>
            <person name="Murdoch R.W."/>
            <person name="Higgins S."/>
            <person name="Loffler F."/>
        </authorList>
    </citation>
    <scope>NUCLEOTIDE SEQUENCE</scope>
</reference>
<evidence type="ECO:0000259" key="4">
    <source>
        <dbReference type="PROSITE" id="PS50943"/>
    </source>
</evidence>
<dbReference type="PANTHER" id="PTHR46797">
    <property type="entry name" value="HTH-TYPE TRANSCRIPTIONAL REGULATOR"/>
    <property type="match status" value="1"/>
</dbReference>
<proteinExistence type="predicted"/>
<evidence type="ECO:0000256" key="3">
    <source>
        <dbReference type="ARBA" id="ARBA00023163"/>
    </source>
</evidence>
<dbReference type="AlphaFoldDB" id="A0A645EWC1"/>
<dbReference type="Pfam" id="PF01381">
    <property type="entry name" value="HTH_3"/>
    <property type="match status" value="1"/>
</dbReference>
<feature type="domain" description="HTH cro/C1-type" evidence="4">
    <location>
        <begin position="22"/>
        <end position="76"/>
    </location>
</feature>
<evidence type="ECO:0000256" key="1">
    <source>
        <dbReference type="ARBA" id="ARBA00023015"/>
    </source>
</evidence>
<dbReference type="GO" id="GO:0005829">
    <property type="term" value="C:cytosol"/>
    <property type="evidence" value="ECO:0007669"/>
    <property type="project" value="TreeGrafter"/>
</dbReference>
<gene>
    <name evidence="5" type="ORF">SDC9_152011</name>
</gene>
<dbReference type="InterPro" id="IPR050807">
    <property type="entry name" value="TransReg_Diox_bact_type"/>
</dbReference>
<evidence type="ECO:0000256" key="2">
    <source>
        <dbReference type="ARBA" id="ARBA00023125"/>
    </source>
</evidence>
<accession>A0A645EWC1</accession>
<keyword evidence="1" id="KW-0805">Transcription regulation</keyword>
<dbReference type="SUPFAM" id="SSF47413">
    <property type="entry name" value="lambda repressor-like DNA-binding domains"/>
    <property type="match status" value="1"/>
</dbReference>
<dbReference type="GO" id="GO:0003677">
    <property type="term" value="F:DNA binding"/>
    <property type="evidence" value="ECO:0007669"/>
    <property type="project" value="UniProtKB-KW"/>
</dbReference>
<dbReference type="PANTHER" id="PTHR46797:SF23">
    <property type="entry name" value="HTH-TYPE TRANSCRIPTIONAL REGULATOR SUTR"/>
    <property type="match status" value="1"/>
</dbReference>
<dbReference type="Gene3D" id="1.10.260.40">
    <property type="entry name" value="lambda repressor-like DNA-binding domains"/>
    <property type="match status" value="1"/>
</dbReference>
<organism evidence="5">
    <name type="scientific">bioreactor metagenome</name>
    <dbReference type="NCBI Taxonomy" id="1076179"/>
    <lineage>
        <taxon>unclassified sequences</taxon>
        <taxon>metagenomes</taxon>
        <taxon>ecological metagenomes</taxon>
    </lineage>
</organism>